<feature type="compositionally biased region" description="Basic and acidic residues" evidence="1">
    <location>
        <begin position="102"/>
        <end position="111"/>
    </location>
</feature>
<comment type="caution">
    <text evidence="2">The sequence shown here is derived from an EMBL/GenBank/DDBJ whole genome shotgun (WGS) entry which is preliminary data.</text>
</comment>
<reference evidence="2" key="1">
    <citation type="journal article" date="2021" name="Nat. Commun.">
        <title>Genetic determinants of endophytism in the Arabidopsis root mycobiome.</title>
        <authorList>
            <person name="Mesny F."/>
            <person name="Miyauchi S."/>
            <person name="Thiergart T."/>
            <person name="Pickel B."/>
            <person name="Atanasova L."/>
            <person name="Karlsson M."/>
            <person name="Huettel B."/>
            <person name="Barry K.W."/>
            <person name="Haridas S."/>
            <person name="Chen C."/>
            <person name="Bauer D."/>
            <person name="Andreopoulos W."/>
            <person name="Pangilinan J."/>
            <person name="LaButti K."/>
            <person name="Riley R."/>
            <person name="Lipzen A."/>
            <person name="Clum A."/>
            <person name="Drula E."/>
            <person name="Henrissat B."/>
            <person name="Kohler A."/>
            <person name="Grigoriev I.V."/>
            <person name="Martin F.M."/>
            <person name="Hacquard S."/>
        </authorList>
    </citation>
    <scope>NUCLEOTIDE SEQUENCE</scope>
    <source>
        <strain evidence="2">FSSC 5 MPI-SDFR-AT-0091</strain>
    </source>
</reference>
<gene>
    <name evidence="2" type="ORF">B0J15DRAFT_462233</name>
</gene>
<name>A0A9P9KTF4_FUSSL</name>
<feature type="compositionally biased region" description="Polar residues" evidence="1">
    <location>
        <begin position="82"/>
        <end position="97"/>
    </location>
</feature>
<dbReference type="Proteomes" id="UP000736672">
    <property type="component" value="Unassembled WGS sequence"/>
</dbReference>
<protein>
    <submittedName>
        <fullName evidence="2">Uncharacterized protein</fullName>
    </submittedName>
</protein>
<feature type="region of interest" description="Disordered" evidence="1">
    <location>
        <begin position="1"/>
        <end position="111"/>
    </location>
</feature>
<evidence type="ECO:0000256" key="1">
    <source>
        <dbReference type="SAM" id="MobiDB-lite"/>
    </source>
</evidence>
<dbReference type="OrthoDB" id="10391347at2759"/>
<sequence>MSTSNNPDPSSTDPYHGISEEDRVAIDALVLLSQGPAQTSSSDKGKGVADPDLSESDSDLSEIPDDLSKPADDAVGEDSDEQQAGQPSTSSICSNCGKSKPTRIEARPLMG</sequence>
<accession>A0A9P9KTF4</accession>
<feature type="compositionally biased region" description="Polar residues" evidence="1">
    <location>
        <begin position="1"/>
        <end position="13"/>
    </location>
</feature>
<evidence type="ECO:0000313" key="2">
    <source>
        <dbReference type="EMBL" id="KAH7268199.1"/>
    </source>
</evidence>
<evidence type="ECO:0000313" key="3">
    <source>
        <dbReference type="Proteomes" id="UP000736672"/>
    </source>
</evidence>
<dbReference type="AlphaFoldDB" id="A0A9P9KTF4"/>
<feature type="compositionally biased region" description="Acidic residues" evidence="1">
    <location>
        <begin position="52"/>
        <end position="65"/>
    </location>
</feature>
<organism evidence="2 3">
    <name type="scientific">Fusarium solani</name>
    <name type="common">Filamentous fungus</name>
    <dbReference type="NCBI Taxonomy" id="169388"/>
    <lineage>
        <taxon>Eukaryota</taxon>
        <taxon>Fungi</taxon>
        <taxon>Dikarya</taxon>
        <taxon>Ascomycota</taxon>
        <taxon>Pezizomycotina</taxon>
        <taxon>Sordariomycetes</taxon>
        <taxon>Hypocreomycetidae</taxon>
        <taxon>Hypocreales</taxon>
        <taxon>Nectriaceae</taxon>
        <taxon>Fusarium</taxon>
        <taxon>Fusarium solani species complex</taxon>
    </lineage>
</organism>
<dbReference type="EMBL" id="JAGTJS010000005">
    <property type="protein sequence ID" value="KAH7268199.1"/>
    <property type="molecule type" value="Genomic_DNA"/>
</dbReference>
<proteinExistence type="predicted"/>
<keyword evidence="3" id="KW-1185">Reference proteome</keyword>